<keyword evidence="1" id="KW-0472">Membrane</keyword>
<reference evidence="3" key="1">
    <citation type="journal article" date="2019" name="Int. J. Syst. Evol. Microbiol.">
        <title>The Global Catalogue of Microorganisms (GCM) 10K type strain sequencing project: providing services to taxonomists for standard genome sequencing and annotation.</title>
        <authorList>
            <consortium name="The Broad Institute Genomics Platform"/>
            <consortium name="The Broad Institute Genome Sequencing Center for Infectious Disease"/>
            <person name="Wu L."/>
            <person name="Ma J."/>
        </authorList>
    </citation>
    <scope>NUCLEOTIDE SEQUENCE [LARGE SCALE GENOMIC DNA]</scope>
    <source>
        <strain evidence="3">JCM 18127</strain>
    </source>
</reference>
<name>A0ABP8W979_9ACTN</name>
<evidence type="ECO:0000313" key="3">
    <source>
        <dbReference type="Proteomes" id="UP001500621"/>
    </source>
</evidence>
<evidence type="ECO:0000256" key="1">
    <source>
        <dbReference type="SAM" id="Phobius"/>
    </source>
</evidence>
<dbReference type="EMBL" id="BAABIM010000002">
    <property type="protein sequence ID" value="GAA4682581.1"/>
    <property type="molecule type" value="Genomic_DNA"/>
</dbReference>
<feature type="transmembrane region" description="Helical" evidence="1">
    <location>
        <begin position="47"/>
        <end position="68"/>
    </location>
</feature>
<feature type="transmembrane region" description="Helical" evidence="1">
    <location>
        <begin position="16"/>
        <end position="35"/>
    </location>
</feature>
<sequence>MAAGTLLLVRLGYDELGPVVLVGLLGLPLAAWVLVHGTRARASAPGLAGALLALAVTALCLTELLVLVDPS</sequence>
<organism evidence="2 3">
    <name type="scientific">Nocardioides nanhaiensis</name>
    <dbReference type="NCBI Taxonomy" id="1476871"/>
    <lineage>
        <taxon>Bacteria</taxon>
        <taxon>Bacillati</taxon>
        <taxon>Actinomycetota</taxon>
        <taxon>Actinomycetes</taxon>
        <taxon>Propionibacteriales</taxon>
        <taxon>Nocardioidaceae</taxon>
        <taxon>Nocardioides</taxon>
    </lineage>
</organism>
<keyword evidence="3" id="KW-1185">Reference proteome</keyword>
<evidence type="ECO:0000313" key="2">
    <source>
        <dbReference type="EMBL" id="GAA4682581.1"/>
    </source>
</evidence>
<dbReference type="Proteomes" id="UP001500621">
    <property type="component" value="Unassembled WGS sequence"/>
</dbReference>
<comment type="caution">
    <text evidence="2">The sequence shown here is derived from an EMBL/GenBank/DDBJ whole genome shotgun (WGS) entry which is preliminary data.</text>
</comment>
<keyword evidence="1" id="KW-1133">Transmembrane helix</keyword>
<proteinExistence type="predicted"/>
<accession>A0ABP8W979</accession>
<gene>
    <name evidence="2" type="ORF">GCM10023226_19650</name>
</gene>
<protein>
    <submittedName>
        <fullName evidence="2">Uncharacterized protein</fullName>
    </submittedName>
</protein>
<keyword evidence="1" id="KW-0812">Transmembrane</keyword>